<proteinExistence type="predicted"/>
<dbReference type="Proteomes" id="UP000281406">
    <property type="component" value="Unassembled WGS sequence"/>
</dbReference>
<comment type="caution">
    <text evidence="1">The sequence shown here is derived from an EMBL/GenBank/DDBJ whole genome shotgun (WGS) entry which is preliminary data.</text>
</comment>
<protein>
    <submittedName>
        <fullName evidence="1">Uncharacterized protein</fullName>
    </submittedName>
</protein>
<evidence type="ECO:0000313" key="2">
    <source>
        <dbReference type="Proteomes" id="UP000281406"/>
    </source>
</evidence>
<reference evidence="1 2" key="1">
    <citation type="submission" date="2018-10" db="EMBL/GenBank/DDBJ databases">
        <title>Genome assembly for a Yunnan-Guizhou Plateau 3E fish, Anabarilius grahami (Regan), and its evolutionary and genetic applications.</title>
        <authorList>
            <person name="Jiang W."/>
        </authorList>
    </citation>
    <scope>NUCLEOTIDE SEQUENCE [LARGE SCALE GENOMIC DNA]</scope>
    <source>
        <strain evidence="1">AG-KIZ</strain>
        <tissue evidence="1">Muscle</tissue>
    </source>
</reference>
<accession>A0A3N0XJG8</accession>
<name>A0A3N0XJG8_ANAGA</name>
<sequence length="96" mass="10920">MDRSKPNTIAVQQRLGENSSASNNLHERSLTSLSKSTAISSHTFNSKLTDICDDTTVIHISFQGFSQMMRSDERLYKQLAILRWERKGEQEMMAAL</sequence>
<keyword evidence="2" id="KW-1185">Reference proteome</keyword>
<evidence type="ECO:0000313" key="1">
    <source>
        <dbReference type="EMBL" id="ROI46653.1"/>
    </source>
</evidence>
<dbReference type="EMBL" id="RJVU01071502">
    <property type="protein sequence ID" value="ROI46653.1"/>
    <property type="molecule type" value="Genomic_DNA"/>
</dbReference>
<dbReference type="AlphaFoldDB" id="A0A3N0XJG8"/>
<organism evidence="1 2">
    <name type="scientific">Anabarilius grahami</name>
    <name type="common">Kanglang fish</name>
    <name type="synonym">Barilius grahami</name>
    <dbReference type="NCBI Taxonomy" id="495550"/>
    <lineage>
        <taxon>Eukaryota</taxon>
        <taxon>Metazoa</taxon>
        <taxon>Chordata</taxon>
        <taxon>Craniata</taxon>
        <taxon>Vertebrata</taxon>
        <taxon>Euteleostomi</taxon>
        <taxon>Actinopterygii</taxon>
        <taxon>Neopterygii</taxon>
        <taxon>Teleostei</taxon>
        <taxon>Ostariophysi</taxon>
        <taxon>Cypriniformes</taxon>
        <taxon>Xenocyprididae</taxon>
        <taxon>Xenocypridinae</taxon>
        <taxon>Xenocypridinae incertae sedis</taxon>
        <taxon>Anabarilius</taxon>
    </lineage>
</organism>
<gene>
    <name evidence="1" type="ORF">DPX16_7771</name>
</gene>